<keyword evidence="1" id="KW-0472">Membrane</keyword>
<protein>
    <submittedName>
        <fullName evidence="2">Uncharacterized protein</fullName>
    </submittedName>
</protein>
<name>A0A2T5PE56_9PSED</name>
<organism evidence="2 3">
    <name type="scientific">Pseudomonas mangrovi</name>
    <dbReference type="NCBI Taxonomy" id="2161748"/>
    <lineage>
        <taxon>Bacteria</taxon>
        <taxon>Pseudomonadati</taxon>
        <taxon>Pseudomonadota</taxon>
        <taxon>Gammaproteobacteria</taxon>
        <taxon>Pseudomonadales</taxon>
        <taxon>Pseudomonadaceae</taxon>
        <taxon>Pseudomonas</taxon>
    </lineage>
</organism>
<dbReference type="RefSeq" id="WP_108105058.1">
    <property type="nucleotide sequence ID" value="NZ_QASN01000003.1"/>
</dbReference>
<accession>A0A2T5PE56</accession>
<dbReference type="OrthoDB" id="6888741at2"/>
<evidence type="ECO:0000313" key="2">
    <source>
        <dbReference type="EMBL" id="PTU76008.1"/>
    </source>
</evidence>
<proteinExistence type="predicted"/>
<keyword evidence="1" id="KW-1133">Transmembrane helix</keyword>
<evidence type="ECO:0000256" key="1">
    <source>
        <dbReference type="SAM" id="Phobius"/>
    </source>
</evidence>
<dbReference type="EMBL" id="QASN01000003">
    <property type="protein sequence ID" value="PTU76008.1"/>
    <property type="molecule type" value="Genomic_DNA"/>
</dbReference>
<evidence type="ECO:0000313" key="3">
    <source>
        <dbReference type="Proteomes" id="UP000244064"/>
    </source>
</evidence>
<keyword evidence="1" id="KW-0812">Transmembrane</keyword>
<dbReference type="AlphaFoldDB" id="A0A2T5PE56"/>
<gene>
    <name evidence="2" type="ORF">DBO85_02705</name>
</gene>
<feature type="transmembrane region" description="Helical" evidence="1">
    <location>
        <begin position="15"/>
        <end position="34"/>
    </location>
</feature>
<dbReference type="Proteomes" id="UP000244064">
    <property type="component" value="Unassembled WGS sequence"/>
</dbReference>
<keyword evidence="3" id="KW-1185">Reference proteome</keyword>
<reference evidence="2 3" key="1">
    <citation type="submission" date="2018-04" db="EMBL/GenBank/DDBJ databases">
        <title>Pseudomonas sp. nov., isolated from mangrove soil.</title>
        <authorList>
            <person name="Chen C."/>
        </authorList>
    </citation>
    <scope>NUCLEOTIDE SEQUENCE [LARGE SCALE GENOMIC DNA]</scope>
    <source>
        <strain evidence="2 3">TC-11</strain>
    </source>
</reference>
<sequence length="162" mass="18347">MDLPFLSLPEFHRVYFYRLVTFGFLALACVLSVVKLSEMTPGERMLILPGLLLMCGRFAVEWLRLSRCAPASIHNAELIITSAGGHRQIPLKDIRSVTSNHSIFMVRRYRSWTDHLAFMQFTLSNGERVHTLVESAVFELPAGKKSLLAIRQAMLEAKIRSA</sequence>
<comment type="caution">
    <text evidence="2">The sequence shown here is derived from an EMBL/GenBank/DDBJ whole genome shotgun (WGS) entry which is preliminary data.</text>
</comment>